<accession>A0ABR2LNE0</accession>
<evidence type="ECO:0000313" key="2">
    <source>
        <dbReference type="Proteomes" id="UP001412067"/>
    </source>
</evidence>
<protein>
    <submittedName>
        <fullName evidence="1">Uncharacterized protein</fullName>
    </submittedName>
</protein>
<gene>
    <name evidence="1" type="ORF">KSP40_PGU009530</name>
</gene>
<sequence length="68" mass="7823">METSLGQCKQTESEEYVMLDLESVCLPADILANTPYTLSVSFFPFKHFYFFTETLNENLKEVTTSNDN</sequence>
<organism evidence="1 2">
    <name type="scientific">Platanthera guangdongensis</name>
    <dbReference type="NCBI Taxonomy" id="2320717"/>
    <lineage>
        <taxon>Eukaryota</taxon>
        <taxon>Viridiplantae</taxon>
        <taxon>Streptophyta</taxon>
        <taxon>Embryophyta</taxon>
        <taxon>Tracheophyta</taxon>
        <taxon>Spermatophyta</taxon>
        <taxon>Magnoliopsida</taxon>
        <taxon>Liliopsida</taxon>
        <taxon>Asparagales</taxon>
        <taxon>Orchidaceae</taxon>
        <taxon>Orchidoideae</taxon>
        <taxon>Orchideae</taxon>
        <taxon>Orchidinae</taxon>
        <taxon>Platanthera</taxon>
    </lineage>
</organism>
<name>A0ABR2LNE0_9ASPA</name>
<comment type="caution">
    <text evidence="1">The sequence shown here is derived from an EMBL/GenBank/DDBJ whole genome shotgun (WGS) entry which is preliminary data.</text>
</comment>
<dbReference type="EMBL" id="JBBWWR010000017">
    <property type="protein sequence ID" value="KAK8945549.1"/>
    <property type="molecule type" value="Genomic_DNA"/>
</dbReference>
<keyword evidence="2" id="KW-1185">Reference proteome</keyword>
<reference evidence="1 2" key="1">
    <citation type="journal article" date="2022" name="Nat. Plants">
        <title>Genomes of leafy and leafless Platanthera orchids illuminate the evolution of mycoheterotrophy.</title>
        <authorList>
            <person name="Li M.H."/>
            <person name="Liu K.W."/>
            <person name="Li Z."/>
            <person name="Lu H.C."/>
            <person name="Ye Q.L."/>
            <person name="Zhang D."/>
            <person name="Wang J.Y."/>
            <person name="Li Y.F."/>
            <person name="Zhong Z.M."/>
            <person name="Liu X."/>
            <person name="Yu X."/>
            <person name="Liu D.K."/>
            <person name="Tu X.D."/>
            <person name="Liu B."/>
            <person name="Hao Y."/>
            <person name="Liao X.Y."/>
            <person name="Jiang Y.T."/>
            <person name="Sun W.H."/>
            <person name="Chen J."/>
            <person name="Chen Y.Q."/>
            <person name="Ai Y."/>
            <person name="Zhai J.W."/>
            <person name="Wu S.S."/>
            <person name="Zhou Z."/>
            <person name="Hsiao Y.Y."/>
            <person name="Wu W.L."/>
            <person name="Chen Y.Y."/>
            <person name="Lin Y.F."/>
            <person name="Hsu J.L."/>
            <person name="Li C.Y."/>
            <person name="Wang Z.W."/>
            <person name="Zhao X."/>
            <person name="Zhong W.Y."/>
            <person name="Ma X.K."/>
            <person name="Ma L."/>
            <person name="Huang J."/>
            <person name="Chen G.Z."/>
            <person name="Huang M.Z."/>
            <person name="Huang L."/>
            <person name="Peng D.H."/>
            <person name="Luo Y.B."/>
            <person name="Zou S.Q."/>
            <person name="Chen S.P."/>
            <person name="Lan S."/>
            <person name="Tsai W.C."/>
            <person name="Van de Peer Y."/>
            <person name="Liu Z.J."/>
        </authorList>
    </citation>
    <scope>NUCLEOTIDE SEQUENCE [LARGE SCALE GENOMIC DNA]</scope>
    <source>
        <strain evidence="1">Lor288</strain>
    </source>
</reference>
<dbReference type="Proteomes" id="UP001412067">
    <property type="component" value="Unassembled WGS sequence"/>
</dbReference>
<proteinExistence type="predicted"/>
<evidence type="ECO:0000313" key="1">
    <source>
        <dbReference type="EMBL" id="KAK8945549.1"/>
    </source>
</evidence>